<evidence type="ECO:0000256" key="2">
    <source>
        <dbReference type="ARBA" id="ARBA00022692"/>
    </source>
</evidence>
<dbReference type="PROSITE" id="PS50835">
    <property type="entry name" value="IG_LIKE"/>
    <property type="match status" value="2"/>
</dbReference>
<comment type="caution">
    <text evidence="6">The sequence shown here is derived from an EMBL/GenBank/DDBJ whole genome shotgun (WGS) entry which is preliminary data.</text>
</comment>
<dbReference type="SMART" id="SM00409">
    <property type="entry name" value="IG"/>
    <property type="match status" value="2"/>
</dbReference>
<dbReference type="InterPro" id="IPR036179">
    <property type="entry name" value="Ig-like_dom_sf"/>
</dbReference>
<dbReference type="Proteomes" id="UP001152803">
    <property type="component" value="Unassembled WGS sequence"/>
</dbReference>
<keyword evidence="3 4" id="KW-0472">Membrane</keyword>
<dbReference type="InterPro" id="IPR007110">
    <property type="entry name" value="Ig-like_dom"/>
</dbReference>
<evidence type="ECO:0000259" key="5">
    <source>
        <dbReference type="PROSITE" id="PS50835"/>
    </source>
</evidence>
<keyword evidence="7" id="KW-1185">Reference proteome</keyword>
<evidence type="ECO:0000313" key="7">
    <source>
        <dbReference type="Proteomes" id="UP001152803"/>
    </source>
</evidence>
<gene>
    <name evidence="6" type="ORF">COCON_G00235320</name>
</gene>
<feature type="domain" description="Ig-like" evidence="5">
    <location>
        <begin position="108"/>
        <end position="209"/>
    </location>
</feature>
<dbReference type="OrthoDB" id="8920197at2759"/>
<dbReference type="GO" id="GO:0005886">
    <property type="term" value="C:plasma membrane"/>
    <property type="evidence" value="ECO:0007669"/>
    <property type="project" value="TreeGrafter"/>
</dbReference>
<protein>
    <recommendedName>
        <fullName evidence="5">Ig-like domain-containing protein</fullName>
    </recommendedName>
</protein>
<comment type="subcellular location">
    <subcellularLocation>
        <location evidence="1">Membrane</location>
    </subcellularLocation>
</comment>
<dbReference type="AlphaFoldDB" id="A0A9Q1CU47"/>
<dbReference type="PANTHER" id="PTHR11860:SF87">
    <property type="entry name" value="CMRF35-LIKE MOLECULE 8"/>
    <property type="match status" value="1"/>
</dbReference>
<keyword evidence="2 4" id="KW-0812">Transmembrane</keyword>
<feature type="domain" description="Ig-like" evidence="5">
    <location>
        <begin position="1"/>
        <end position="104"/>
    </location>
</feature>
<feature type="transmembrane region" description="Helical" evidence="4">
    <location>
        <begin position="258"/>
        <end position="281"/>
    </location>
</feature>
<dbReference type="SUPFAM" id="SSF48726">
    <property type="entry name" value="Immunoglobulin"/>
    <property type="match status" value="2"/>
</dbReference>
<feature type="non-terminal residue" evidence="6">
    <location>
        <position position="1"/>
    </location>
</feature>
<evidence type="ECO:0000256" key="1">
    <source>
        <dbReference type="ARBA" id="ARBA00004370"/>
    </source>
</evidence>
<reference evidence="6" key="1">
    <citation type="journal article" date="2023" name="Science">
        <title>Genome structures resolve the early diversification of teleost fishes.</title>
        <authorList>
            <person name="Parey E."/>
            <person name="Louis A."/>
            <person name="Montfort J."/>
            <person name="Bouchez O."/>
            <person name="Roques C."/>
            <person name="Iampietro C."/>
            <person name="Lluch J."/>
            <person name="Castinel A."/>
            <person name="Donnadieu C."/>
            <person name="Desvignes T."/>
            <person name="Floi Bucao C."/>
            <person name="Jouanno E."/>
            <person name="Wen M."/>
            <person name="Mejri S."/>
            <person name="Dirks R."/>
            <person name="Jansen H."/>
            <person name="Henkel C."/>
            <person name="Chen W.J."/>
            <person name="Zahm M."/>
            <person name="Cabau C."/>
            <person name="Klopp C."/>
            <person name="Thompson A.W."/>
            <person name="Robinson-Rechavi M."/>
            <person name="Braasch I."/>
            <person name="Lecointre G."/>
            <person name="Bobe J."/>
            <person name="Postlethwait J.H."/>
            <person name="Berthelot C."/>
            <person name="Roest Crollius H."/>
            <person name="Guiguen Y."/>
        </authorList>
    </citation>
    <scope>NUCLEOTIDE SEQUENCE</scope>
    <source>
        <strain evidence="6">Concon-B</strain>
    </source>
</reference>
<organism evidence="6 7">
    <name type="scientific">Conger conger</name>
    <name type="common">Conger eel</name>
    <name type="synonym">Muraena conger</name>
    <dbReference type="NCBI Taxonomy" id="82655"/>
    <lineage>
        <taxon>Eukaryota</taxon>
        <taxon>Metazoa</taxon>
        <taxon>Chordata</taxon>
        <taxon>Craniata</taxon>
        <taxon>Vertebrata</taxon>
        <taxon>Euteleostomi</taxon>
        <taxon>Actinopterygii</taxon>
        <taxon>Neopterygii</taxon>
        <taxon>Teleostei</taxon>
        <taxon>Anguilliformes</taxon>
        <taxon>Congridae</taxon>
        <taxon>Conger</taxon>
    </lineage>
</organism>
<evidence type="ECO:0000256" key="3">
    <source>
        <dbReference type="ARBA" id="ARBA00023136"/>
    </source>
</evidence>
<keyword evidence="4" id="KW-1133">Transmembrane helix</keyword>
<dbReference type="InterPro" id="IPR003599">
    <property type="entry name" value="Ig_sub"/>
</dbReference>
<dbReference type="PANTHER" id="PTHR11860">
    <property type="entry name" value="POLYMERIC-IMMUNOGLOBULIN RECEPTOR"/>
    <property type="match status" value="1"/>
</dbReference>
<name>A0A9Q1CU47_CONCO</name>
<dbReference type="Gene3D" id="2.60.40.10">
    <property type="entry name" value="Immunoglobulins"/>
    <property type="match status" value="2"/>
</dbReference>
<dbReference type="InterPro" id="IPR050671">
    <property type="entry name" value="CD300_family_receptors"/>
</dbReference>
<dbReference type="GO" id="GO:0004888">
    <property type="term" value="F:transmembrane signaling receptor activity"/>
    <property type="evidence" value="ECO:0007669"/>
    <property type="project" value="TreeGrafter"/>
</dbReference>
<evidence type="ECO:0000313" key="6">
    <source>
        <dbReference type="EMBL" id="KAJ8245736.1"/>
    </source>
</evidence>
<accession>A0A9Q1CU47</accession>
<proteinExistence type="predicted"/>
<evidence type="ECO:0000256" key="4">
    <source>
        <dbReference type="SAM" id="Phobius"/>
    </source>
</evidence>
<sequence length="322" mass="36189">GVYTVSRVAVQSGRSVTIPCLCDREYENHVKYWCHGSYWIICESVVRTDSPTVKGETSITYDPTHHVFTVTMRKLQMMDSGYYWCAVEIQESGDKGAYLHLSVTAGPPGLWVEQQEVASVEGGHVSVPCHYNEPSSMKKWCRIKGSCLEVNSGESGRSEMKDDRSKKVFTVTVRELNMEDTGWYWCAAGELQIPVHLTVTRKTTTTTVTTHTIKSPSQSYKNNTLITTTEGAFNKTSPPEQGSQLCSGAQTCLERTLWVLRHAGLVLVFLICTAVAFWKIWQNRSELQSRENRRHRTLHNQNNAGEPCNVQCGRLGMVVTLD</sequence>
<dbReference type="EMBL" id="JAFJMO010000915">
    <property type="protein sequence ID" value="KAJ8245736.1"/>
    <property type="molecule type" value="Genomic_DNA"/>
</dbReference>
<dbReference type="Pfam" id="PF07686">
    <property type="entry name" value="V-set"/>
    <property type="match status" value="2"/>
</dbReference>
<dbReference type="InterPro" id="IPR013106">
    <property type="entry name" value="Ig_V-set"/>
</dbReference>
<dbReference type="InterPro" id="IPR013783">
    <property type="entry name" value="Ig-like_fold"/>
</dbReference>